<evidence type="ECO:0000313" key="4">
    <source>
        <dbReference type="Proteomes" id="UP001166947"/>
    </source>
</evidence>
<evidence type="ECO:0000256" key="2">
    <source>
        <dbReference type="SAM" id="Phobius"/>
    </source>
</evidence>
<gene>
    <name evidence="3" type="ORF">NXS09_05975</name>
</gene>
<dbReference type="RefSeq" id="WP_259291650.1">
    <property type="nucleotide sequence ID" value="NZ_JANUXW010000004.1"/>
</dbReference>
<keyword evidence="2" id="KW-0812">Transmembrane</keyword>
<dbReference type="Gene3D" id="2.160.20.80">
    <property type="entry name" value="E3 ubiquitin-protein ligase SopA"/>
    <property type="match status" value="1"/>
</dbReference>
<feature type="compositionally biased region" description="Polar residues" evidence="1">
    <location>
        <begin position="131"/>
        <end position="148"/>
    </location>
</feature>
<dbReference type="Pfam" id="PF00805">
    <property type="entry name" value="Pentapeptide"/>
    <property type="match status" value="3"/>
</dbReference>
<dbReference type="PANTHER" id="PTHR14136">
    <property type="entry name" value="BTB_POZ DOMAIN-CONTAINING PROTEIN KCTD9"/>
    <property type="match status" value="1"/>
</dbReference>
<reference evidence="3" key="2">
    <citation type="journal article" date="2023" name="Curr. Microbiol.">
        <title>Neisseria montereyensis sp. nov., Isolated from Oropharynx of California Sea Lion (Zalophus californianus): Genomic, Phylogenetic, and Phenotypic Study.</title>
        <authorList>
            <person name="Volokhov D.V."/>
            <person name="Zagorodnyaya T.A."/>
            <person name="Furtak V.A."/>
            <person name="Nattanmai G."/>
            <person name="Randall L."/>
            <person name="Jose S."/>
            <person name="Gao Y."/>
            <person name="Gulland F.M."/>
            <person name="Eisenberg T."/>
            <person name="Delmonte P."/>
            <person name="Blom J."/>
            <person name="Mitchell K.K."/>
        </authorList>
    </citation>
    <scope>NUCLEOTIDE SEQUENCE</scope>
    <source>
        <strain evidence="3">CSL10203-ORH2</strain>
    </source>
</reference>
<keyword evidence="2" id="KW-0472">Membrane</keyword>
<protein>
    <submittedName>
        <fullName evidence="3">Pentapeptide repeat-containing protein</fullName>
    </submittedName>
</protein>
<dbReference type="EMBL" id="JANUXW010000004">
    <property type="protein sequence ID" value="MCS4533849.1"/>
    <property type="molecule type" value="Genomic_DNA"/>
</dbReference>
<feature type="region of interest" description="Disordered" evidence="1">
    <location>
        <begin position="129"/>
        <end position="148"/>
    </location>
</feature>
<name>A0ABT2FDM4_9NEIS</name>
<feature type="transmembrane region" description="Helical" evidence="2">
    <location>
        <begin position="67"/>
        <end position="87"/>
    </location>
</feature>
<proteinExistence type="predicted"/>
<dbReference type="Proteomes" id="UP001166947">
    <property type="component" value="Unassembled WGS sequence"/>
</dbReference>
<feature type="transmembrane region" description="Helical" evidence="2">
    <location>
        <begin position="32"/>
        <end position="52"/>
    </location>
</feature>
<dbReference type="PANTHER" id="PTHR14136:SF17">
    <property type="entry name" value="BTB_POZ DOMAIN-CONTAINING PROTEIN KCTD9"/>
    <property type="match status" value="1"/>
</dbReference>
<keyword evidence="2" id="KW-1133">Transmembrane helix</keyword>
<sequence>MSKQSEQSENSQPSKPLQKLLSWLFKRQREEVIIIIASCLALSLFIFLWVLSCTVDDFWGKAAGSNGFWTLFALILSAPIAFCIWHFRDQNTIKQLESQRKDVNLKEFHKIAEWVSGLHLVEEEITEKTKQTGQQPNIENPTSESTQSISNTALEELETARKYGQAGNQRHLPSHSREDGAVGLQVAAVYMLKPFFCGEHGDDFRRPALNLLTAAWLALFKQVEEQENLKTDPSAPLLEDNLKKLRGLRKSSLAIALTEVLLAEGGKHLHLHPEVFPNLYLPYVDLDLLGLDTEKVKQLFYKKNCIGIQLQGAFLKKVNLQKTDLQKANFKGAYLEEAHLEGAKLQMANLEDANLEGTHLEGANLQGAILKSIFSRSAHFQGAILNYVRLQKAHLHNADLRDAQLQGAQLQGAQLPIAQLQGANLKNANLQKTQLQGADLEGANLQAADLVNADILETLHLDQVVSWTGTLLKQHDAIYIQKKFNLPNTDWILTPDDINISSEEWPVYFKFQKQRPVDSFTHSLNIAKESQSELLKQFQELNPDWNIEIIQINDSLKI</sequence>
<reference evidence="3" key="1">
    <citation type="submission" date="2022-08" db="EMBL/GenBank/DDBJ databases">
        <authorList>
            <person name="Volokhov D.V."/>
            <person name="Furtak V.A."/>
            <person name="Zagorodnyaya T.A."/>
        </authorList>
    </citation>
    <scope>NUCLEOTIDE SEQUENCE</scope>
    <source>
        <strain evidence="3">CSL10203-ORH2</strain>
    </source>
</reference>
<comment type="caution">
    <text evidence="3">The sequence shown here is derived from an EMBL/GenBank/DDBJ whole genome shotgun (WGS) entry which is preliminary data.</text>
</comment>
<evidence type="ECO:0000313" key="3">
    <source>
        <dbReference type="EMBL" id="MCS4533849.1"/>
    </source>
</evidence>
<organism evidence="3 4">
    <name type="scientific">Neisseria montereyensis</name>
    <dbReference type="NCBI Taxonomy" id="2973938"/>
    <lineage>
        <taxon>Bacteria</taxon>
        <taxon>Pseudomonadati</taxon>
        <taxon>Pseudomonadota</taxon>
        <taxon>Betaproteobacteria</taxon>
        <taxon>Neisseriales</taxon>
        <taxon>Neisseriaceae</taxon>
        <taxon>Neisseria</taxon>
    </lineage>
</organism>
<dbReference type="InterPro" id="IPR001646">
    <property type="entry name" value="5peptide_repeat"/>
</dbReference>
<accession>A0ABT2FDM4</accession>
<dbReference type="InterPro" id="IPR051082">
    <property type="entry name" value="Pentapeptide-BTB/POZ_domain"/>
</dbReference>
<keyword evidence="4" id="KW-1185">Reference proteome</keyword>
<dbReference type="SUPFAM" id="SSF141571">
    <property type="entry name" value="Pentapeptide repeat-like"/>
    <property type="match status" value="1"/>
</dbReference>
<evidence type="ECO:0000256" key="1">
    <source>
        <dbReference type="SAM" id="MobiDB-lite"/>
    </source>
</evidence>